<organism evidence="1 2">
    <name type="scientific">Rubus argutus</name>
    <name type="common">Southern blackberry</name>
    <dbReference type="NCBI Taxonomy" id="59490"/>
    <lineage>
        <taxon>Eukaryota</taxon>
        <taxon>Viridiplantae</taxon>
        <taxon>Streptophyta</taxon>
        <taxon>Embryophyta</taxon>
        <taxon>Tracheophyta</taxon>
        <taxon>Spermatophyta</taxon>
        <taxon>Magnoliopsida</taxon>
        <taxon>eudicotyledons</taxon>
        <taxon>Gunneridae</taxon>
        <taxon>Pentapetalae</taxon>
        <taxon>rosids</taxon>
        <taxon>fabids</taxon>
        <taxon>Rosales</taxon>
        <taxon>Rosaceae</taxon>
        <taxon>Rosoideae</taxon>
        <taxon>Rosoideae incertae sedis</taxon>
        <taxon>Rubus</taxon>
    </lineage>
</organism>
<dbReference type="Proteomes" id="UP001457282">
    <property type="component" value="Unassembled WGS sequence"/>
</dbReference>
<dbReference type="EMBL" id="JBEDUW010000190">
    <property type="protein sequence ID" value="KAK9904522.1"/>
    <property type="molecule type" value="Genomic_DNA"/>
</dbReference>
<proteinExistence type="predicted"/>
<dbReference type="Pfam" id="PF02992">
    <property type="entry name" value="Transposase_21"/>
    <property type="match status" value="1"/>
</dbReference>
<name>A0AAW1VM89_RUBAR</name>
<evidence type="ECO:0000313" key="2">
    <source>
        <dbReference type="Proteomes" id="UP001457282"/>
    </source>
</evidence>
<reference evidence="1 2" key="1">
    <citation type="journal article" date="2023" name="G3 (Bethesda)">
        <title>A chromosome-length genome assembly and annotation of blackberry (Rubus argutus, cv. 'Hillquist').</title>
        <authorList>
            <person name="Bruna T."/>
            <person name="Aryal R."/>
            <person name="Dudchenko O."/>
            <person name="Sargent D.J."/>
            <person name="Mead D."/>
            <person name="Buti M."/>
            <person name="Cavallini A."/>
            <person name="Hytonen T."/>
            <person name="Andres J."/>
            <person name="Pham M."/>
            <person name="Weisz D."/>
            <person name="Mascagni F."/>
            <person name="Usai G."/>
            <person name="Natali L."/>
            <person name="Bassil N."/>
            <person name="Fernandez G.E."/>
            <person name="Lomsadze A."/>
            <person name="Armour M."/>
            <person name="Olukolu B."/>
            <person name="Poorten T."/>
            <person name="Britton C."/>
            <person name="Davik J."/>
            <person name="Ashrafi H."/>
            <person name="Aiden E.L."/>
            <person name="Borodovsky M."/>
            <person name="Worthington M."/>
        </authorList>
    </citation>
    <scope>NUCLEOTIDE SEQUENCE [LARGE SCALE GENOMIC DNA]</scope>
    <source>
        <strain evidence="1">PI 553951</strain>
    </source>
</reference>
<dbReference type="PANTHER" id="PTHR10775:SF180">
    <property type="entry name" value="TRANSPOSON, EN_SPM-LIKE, TRANSPOSASE-ASSOCIATED DOMAIN PROTEIN-RELATED"/>
    <property type="match status" value="1"/>
</dbReference>
<dbReference type="PANTHER" id="PTHR10775">
    <property type="entry name" value="OS08G0208400 PROTEIN"/>
    <property type="match status" value="1"/>
</dbReference>
<sequence length="254" mass="29727">MWQLKVESRQNSTLREGVPAKVLWYFPPIPRFKRMFQSTETSSNLTWHATDRSKDGLMRHPADASTWRLIDEKWPEFGSEPRNLRLALSSDGFNPHSSLSSKYSCWPVILVNYNLPPWLCMKRKFMMLTLLISGPKQPGNDIDVYLEPLIDDLKVLWEGVKGIYDATRDEYFTLKGILFWTINDFPAYGNLSGNIVKGYNACPICLENTSPKRLVHGQKMAYMRHRRWLRRNHPYRKQRAAFDNHQEDSPPPIR</sequence>
<protein>
    <submittedName>
        <fullName evidence="1">Uncharacterized protein</fullName>
    </submittedName>
</protein>
<dbReference type="InterPro" id="IPR004242">
    <property type="entry name" value="Transposase_21"/>
</dbReference>
<comment type="caution">
    <text evidence="1">The sequence shown here is derived from an EMBL/GenBank/DDBJ whole genome shotgun (WGS) entry which is preliminary data.</text>
</comment>
<keyword evidence="2" id="KW-1185">Reference proteome</keyword>
<accession>A0AAW1VM89</accession>
<gene>
    <name evidence="1" type="ORF">M0R45_000605</name>
</gene>
<dbReference type="AlphaFoldDB" id="A0AAW1VM89"/>
<evidence type="ECO:0000313" key="1">
    <source>
        <dbReference type="EMBL" id="KAK9904522.1"/>
    </source>
</evidence>